<dbReference type="Proteomes" id="UP000307440">
    <property type="component" value="Unassembled WGS sequence"/>
</dbReference>
<evidence type="ECO:0000313" key="4">
    <source>
        <dbReference type="Proteomes" id="UP000307440"/>
    </source>
</evidence>
<keyword evidence="4" id="KW-1185">Reference proteome</keyword>
<evidence type="ECO:0000256" key="1">
    <source>
        <dbReference type="ARBA" id="ARBA00022737"/>
    </source>
</evidence>
<sequence length="608" mass="68617">MVDQSVNISRESRVNGLEELRNHMAPGALYNSAERFDPPKCDEDTRVHLLEELMDWVKDRFVARRILCMTGPAGSGKSALQQTTIEGSANDGTLLAAFFFFAGDGNRNLLDPLIPTIAYQIAQRITEASEPIILAVERNPTIFKLKMEAQAESLIVEPLRQAMSSSISTASWPRTIFIDGIDECRGEESQSRLLSVVKGITLAFSDTDFRIKFLLSSRPEYAMRTAISPKGVFGKSEDLLYRIELSKYDATSDIRLFLQRHLREIGNNSDYPLPSKGSWPSDEDIETLVANASGQFIYASTIVKYLSDRRRSPVKHLQIILSWRPGVLQKERPFALLDTLYTNIYVAAQATYSASRDIDDPQTIVRYIRMLQIVEEQAGVIARIRSLEKLMLLDQGELDIVVSDLHSIVKSLRDNDNDRFLQLRFYHKSISDFLEDPSRSGPLFVSSHLAALEWFSRSTAWIEQANSTAIRSLGQLGLGVNPYEDEASGADLGTAVDIWNHCANTFWHRYTLTPESELRFLAVLVRTTSRFWENIRLACIADKRGSVTSGGIVASFLALRAIENIDVLDKRGSVKPRALQELLRKLKNRRYLPKPTYANILNDSDWDL</sequence>
<dbReference type="PANTHER" id="PTHR10039:SF17">
    <property type="entry name" value="FUNGAL STAND N-TERMINAL GOODBYE DOMAIN-CONTAINING PROTEIN-RELATED"/>
    <property type="match status" value="1"/>
</dbReference>
<proteinExistence type="predicted"/>
<dbReference type="InterPro" id="IPR056884">
    <property type="entry name" value="NPHP3-like_N"/>
</dbReference>
<dbReference type="AlphaFoldDB" id="A0A5C3KPG5"/>
<evidence type="ECO:0000313" key="3">
    <source>
        <dbReference type="EMBL" id="TFK22441.1"/>
    </source>
</evidence>
<organism evidence="3 4">
    <name type="scientific">Coprinopsis marcescibilis</name>
    <name type="common">Agaric fungus</name>
    <name type="synonym">Psathyrella marcescibilis</name>
    <dbReference type="NCBI Taxonomy" id="230819"/>
    <lineage>
        <taxon>Eukaryota</taxon>
        <taxon>Fungi</taxon>
        <taxon>Dikarya</taxon>
        <taxon>Basidiomycota</taxon>
        <taxon>Agaricomycotina</taxon>
        <taxon>Agaricomycetes</taxon>
        <taxon>Agaricomycetidae</taxon>
        <taxon>Agaricales</taxon>
        <taxon>Agaricineae</taxon>
        <taxon>Psathyrellaceae</taxon>
        <taxon>Coprinopsis</taxon>
    </lineage>
</organism>
<accession>A0A5C3KPG5</accession>
<dbReference type="STRING" id="230819.A0A5C3KPG5"/>
<dbReference type="PANTHER" id="PTHR10039">
    <property type="entry name" value="AMELOGENIN"/>
    <property type="match status" value="1"/>
</dbReference>
<name>A0A5C3KPG5_COPMA</name>
<protein>
    <recommendedName>
        <fullName evidence="2">Nephrocystin 3-like N-terminal domain-containing protein</fullName>
    </recommendedName>
</protein>
<dbReference type="InterPro" id="IPR027417">
    <property type="entry name" value="P-loop_NTPase"/>
</dbReference>
<dbReference type="EMBL" id="ML210240">
    <property type="protein sequence ID" value="TFK22441.1"/>
    <property type="molecule type" value="Genomic_DNA"/>
</dbReference>
<feature type="domain" description="Nephrocystin 3-like N-terminal" evidence="2">
    <location>
        <begin position="52"/>
        <end position="218"/>
    </location>
</feature>
<dbReference type="OrthoDB" id="3018344at2759"/>
<dbReference type="Pfam" id="PF24883">
    <property type="entry name" value="NPHP3_N"/>
    <property type="match status" value="1"/>
</dbReference>
<reference evidence="3 4" key="1">
    <citation type="journal article" date="2019" name="Nat. Ecol. Evol.">
        <title>Megaphylogeny resolves global patterns of mushroom evolution.</title>
        <authorList>
            <person name="Varga T."/>
            <person name="Krizsan K."/>
            <person name="Foldi C."/>
            <person name="Dima B."/>
            <person name="Sanchez-Garcia M."/>
            <person name="Sanchez-Ramirez S."/>
            <person name="Szollosi G.J."/>
            <person name="Szarkandi J.G."/>
            <person name="Papp V."/>
            <person name="Albert L."/>
            <person name="Andreopoulos W."/>
            <person name="Angelini C."/>
            <person name="Antonin V."/>
            <person name="Barry K.W."/>
            <person name="Bougher N.L."/>
            <person name="Buchanan P."/>
            <person name="Buyck B."/>
            <person name="Bense V."/>
            <person name="Catcheside P."/>
            <person name="Chovatia M."/>
            <person name="Cooper J."/>
            <person name="Damon W."/>
            <person name="Desjardin D."/>
            <person name="Finy P."/>
            <person name="Geml J."/>
            <person name="Haridas S."/>
            <person name="Hughes K."/>
            <person name="Justo A."/>
            <person name="Karasinski D."/>
            <person name="Kautmanova I."/>
            <person name="Kiss B."/>
            <person name="Kocsube S."/>
            <person name="Kotiranta H."/>
            <person name="LaButti K.M."/>
            <person name="Lechner B.E."/>
            <person name="Liimatainen K."/>
            <person name="Lipzen A."/>
            <person name="Lukacs Z."/>
            <person name="Mihaltcheva S."/>
            <person name="Morgado L.N."/>
            <person name="Niskanen T."/>
            <person name="Noordeloos M.E."/>
            <person name="Ohm R.A."/>
            <person name="Ortiz-Santana B."/>
            <person name="Ovrebo C."/>
            <person name="Racz N."/>
            <person name="Riley R."/>
            <person name="Savchenko A."/>
            <person name="Shiryaev A."/>
            <person name="Soop K."/>
            <person name="Spirin V."/>
            <person name="Szebenyi C."/>
            <person name="Tomsovsky M."/>
            <person name="Tulloss R.E."/>
            <person name="Uehling J."/>
            <person name="Grigoriev I.V."/>
            <person name="Vagvolgyi C."/>
            <person name="Papp T."/>
            <person name="Martin F.M."/>
            <person name="Miettinen O."/>
            <person name="Hibbett D.S."/>
            <person name="Nagy L.G."/>
        </authorList>
    </citation>
    <scope>NUCLEOTIDE SEQUENCE [LARGE SCALE GENOMIC DNA]</scope>
    <source>
        <strain evidence="3 4">CBS 121175</strain>
    </source>
</reference>
<dbReference type="SUPFAM" id="SSF52540">
    <property type="entry name" value="P-loop containing nucleoside triphosphate hydrolases"/>
    <property type="match status" value="1"/>
</dbReference>
<gene>
    <name evidence="3" type="ORF">FA15DRAFT_517375</name>
</gene>
<keyword evidence="1" id="KW-0677">Repeat</keyword>
<evidence type="ECO:0000259" key="2">
    <source>
        <dbReference type="Pfam" id="PF24883"/>
    </source>
</evidence>